<keyword evidence="3" id="KW-1185">Reference proteome</keyword>
<reference evidence="2 3" key="1">
    <citation type="submission" date="2015-07" db="EMBL/GenBank/DDBJ databases">
        <title>Genome analysis of myxobacterium Chondromyces crocatus Cm c5 reveals a high potential for natural compound synthesis and the genetic basis for the loss of fruiting body formation.</title>
        <authorList>
            <person name="Zaburannyi N."/>
            <person name="Bunk B."/>
            <person name="Maier J."/>
            <person name="Overmann J."/>
            <person name="Mueller R."/>
        </authorList>
    </citation>
    <scope>NUCLEOTIDE SEQUENCE [LARGE SCALE GENOMIC DNA]</scope>
    <source>
        <strain evidence="2 3">Cm c5</strain>
    </source>
</reference>
<keyword evidence="1" id="KW-0472">Membrane</keyword>
<dbReference type="PIRSF" id="PIRSF015000">
    <property type="entry name" value="UCP01500"/>
    <property type="match status" value="1"/>
</dbReference>
<dbReference type="KEGG" id="ccro:CMC5_019600"/>
<proteinExistence type="predicted"/>
<protein>
    <recommendedName>
        <fullName evidence="4">DUF2270 domain-containing protein</fullName>
    </recommendedName>
</protein>
<organism evidence="2 3">
    <name type="scientific">Chondromyces crocatus</name>
    <dbReference type="NCBI Taxonomy" id="52"/>
    <lineage>
        <taxon>Bacteria</taxon>
        <taxon>Pseudomonadati</taxon>
        <taxon>Myxococcota</taxon>
        <taxon>Polyangia</taxon>
        <taxon>Polyangiales</taxon>
        <taxon>Polyangiaceae</taxon>
        <taxon>Chondromyces</taxon>
    </lineage>
</organism>
<dbReference type="EMBL" id="CP012159">
    <property type="protein sequence ID" value="AKT37817.1"/>
    <property type="molecule type" value="Genomic_DNA"/>
</dbReference>
<feature type="transmembrane region" description="Helical" evidence="1">
    <location>
        <begin position="58"/>
        <end position="76"/>
    </location>
</feature>
<evidence type="ECO:0000256" key="1">
    <source>
        <dbReference type="SAM" id="Phobius"/>
    </source>
</evidence>
<evidence type="ECO:0008006" key="4">
    <source>
        <dbReference type="Google" id="ProtNLM"/>
    </source>
</evidence>
<gene>
    <name evidence="2" type="ORF">CMC5_019600</name>
</gene>
<dbReference type="InterPro" id="IPR014470">
    <property type="entry name" value="UCP01500"/>
</dbReference>
<feature type="transmembrane region" description="Helical" evidence="1">
    <location>
        <begin position="176"/>
        <end position="196"/>
    </location>
</feature>
<sequence length="200" mass="22207">MPDGMELHPKDIPTALAHLYRGELGRMVAYRGRLDTTTNWAVGTSAALTTFALGQDRVPHGVFPLVLLLDLIFLWMESRRFRFYELSRMRVRLLETGFYGAVLGKDAQEGWQDALWTSLRTPRAPLGLIQAASVRLRRNYLWLLLAVYLGWALKLWPSQGDAAITAAVGPVSGTWILGGAAALLGALVVVSTLYRLPEEE</sequence>
<evidence type="ECO:0000313" key="3">
    <source>
        <dbReference type="Proteomes" id="UP000067626"/>
    </source>
</evidence>
<keyword evidence="1" id="KW-0812">Transmembrane</keyword>
<dbReference type="AlphaFoldDB" id="A0A0K1EAW2"/>
<dbReference type="OrthoDB" id="9815569at2"/>
<evidence type="ECO:0000313" key="2">
    <source>
        <dbReference type="EMBL" id="AKT37817.1"/>
    </source>
</evidence>
<dbReference type="STRING" id="52.CMC5_019600"/>
<dbReference type="Proteomes" id="UP000067626">
    <property type="component" value="Chromosome"/>
</dbReference>
<dbReference type="PATRIC" id="fig|52.7.peg.2111"/>
<name>A0A0K1EAW2_CHOCO</name>
<keyword evidence="1" id="KW-1133">Transmembrane helix</keyword>
<accession>A0A0K1EAW2</accession>
<dbReference type="Pfam" id="PF10028">
    <property type="entry name" value="DUF2270"/>
    <property type="match status" value="1"/>
</dbReference>
<feature type="transmembrane region" description="Helical" evidence="1">
    <location>
        <begin position="140"/>
        <end position="156"/>
    </location>
</feature>